<feature type="compositionally biased region" description="Basic and acidic residues" evidence="1">
    <location>
        <begin position="15"/>
        <end position="24"/>
    </location>
</feature>
<dbReference type="EMBL" id="MU825420">
    <property type="protein sequence ID" value="KAJ7390124.1"/>
    <property type="molecule type" value="Genomic_DNA"/>
</dbReference>
<gene>
    <name evidence="2" type="ORF">OS493_027160</name>
</gene>
<protein>
    <submittedName>
        <fullName evidence="2">Uncharacterized protein</fullName>
    </submittedName>
</protein>
<evidence type="ECO:0000313" key="3">
    <source>
        <dbReference type="Proteomes" id="UP001163046"/>
    </source>
</evidence>
<name>A0A9W9ZZM4_9CNID</name>
<feature type="compositionally biased region" description="Polar residues" evidence="1">
    <location>
        <begin position="174"/>
        <end position="196"/>
    </location>
</feature>
<reference evidence="2" key="1">
    <citation type="submission" date="2023-01" db="EMBL/GenBank/DDBJ databases">
        <title>Genome assembly of the deep-sea coral Lophelia pertusa.</title>
        <authorList>
            <person name="Herrera S."/>
            <person name="Cordes E."/>
        </authorList>
    </citation>
    <scope>NUCLEOTIDE SEQUENCE</scope>
    <source>
        <strain evidence="2">USNM1676648</strain>
        <tissue evidence="2">Polyp</tissue>
    </source>
</reference>
<comment type="caution">
    <text evidence="2">The sequence shown here is derived from an EMBL/GenBank/DDBJ whole genome shotgun (WGS) entry which is preliminary data.</text>
</comment>
<feature type="compositionally biased region" description="Polar residues" evidence="1">
    <location>
        <begin position="37"/>
        <end position="49"/>
    </location>
</feature>
<sequence length="220" mass="23230">MLGLEQLCTVPEPQRSGEESQDEKRLWADVITGTSTTDVVTKGKQNTGNGLPRSRLTRTSGPPLQLFTKIQEPKSAPVVEPNTNASQNMTSSDVGADACAGATVGETACGLRNNPSTHARACPSSKEPSHRTERHAREDLIPDGPLPAETVARATTPNGEALRRGDPARGEHSLTVSSDNSSSETQSAANGDSTSVVIEDENPEDDLEGHETCQPGCCLM</sequence>
<dbReference type="AlphaFoldDB" id="A0A9W9ZZM4"/>
<organism evidence="2 3">
    <name type="scientific">Desmophyllum pertusum</name>
    <dbReference type="NCBI Taxonomy" id="174260"/>
    <lineage>
        <taxon>Eukaryota</taxon>
        <taxon>Metazoa</taxon>
        <taxon>Cnidaria</taxon>
        <taxon>Anthozoa</taxon>
        <taxon>Hexacorallia</taxon>
        <taxon>Scleractinia</taxon>
        <taxon>Caryophylliina</taxon>
        <taxon>Caryophylliidae</taxon>
        <taxon>Desmophyllum</taxon>
    </lineage>
</organism>
<dbReference type="Proteomes" id="UP001163046">
    <property type="component" value="Unassembled WGS sequence"/>
</dbReference>
<evidence type="ECO:0000256" key="1">
    <source>
        <dbReference type="SAM" id="MobiDB-lite"/>
    </source>
</evidence>
<keyword evidence="3" id="KW-1185">Reference proteome</keyword>
<feature type="compositionally biased region" description="Polar residues" evidence="1">
    <location>
        <begin position="81"/>
        <end position="90"/>
    </location>
</feature>
<accession>A0A9W9ZZM4</accession>
<feature type="compositionally biased region" description="Basic and acidic residues" evidence="1">
    <location>
        <begin position="161"/>
        <end position="172"/>
    </location>
</feature>
<feature type="region of interest" description="Disordered" evidence="1">
    <location>
        <begin position="1"/>
        <end position="24"/>
    </location>
</feature>
<feature type="compositionally biased region" description="Acidic residues" evidence="1">
    <location>
        <begin position="198"/>
        <end position="208"/>
    </location>
</feature>
<evidence type="ECO:0000313" key="2">
    <source>
        <dbReference type="EMBL" id="KAJ7390124.1"/>
    </source>
</evidence>
<feature type="region of interest" description="Disordered" evidence="1">
    <location>
        <begin position="37"/>
        <end position="90"/>
    </location>
</feature>
<feature type="compositionally biased region" description="Basic and acidic residues" evidence="1">
    <location>
        <begin position="127"/>
        <end position="140"/>
    </location>
</feature>
<feature type="region of interest" description="Disordered" evidence="1">
    <location>
        <begin position="112"/>
        <end position="220"/>
    </location>
</feature>
<proteinExistence type="predicted"/>